<reference evidence="1 2" key="1">
    <citation type="submission" date="2018-10" db="EMBL/GenBank/DDBJ databases">
        <title>A high-quality apple genome assembly.</title>
        <authorList>
            <person name="Hu J."/>
        </authorList>
    </citation>
    <scope>NUCLEOTIDE SEQUENCE [LARGE SCALE GENOMIC DNA]</scope>
    <source>
        <strain evidence="2">cv. HFTH1</strain>
        <tissue evidence="1">Young leaf</tissue>
    </source>
</reference>
<proteinExistence type="predicted"/>
<evidence type="ECO:0000313" key="2">
    <source>
        <dbReference type="Proteomes" id="UP000290289"/>
    </source>
</evidence>
<name>A0A498JL64_MALDO</name>
<accession>A0A498JL64</accession>
<evidence type="ECO:0000313" key="1">
    <source>
        <dbReference type="EMBL" id="RXH95795.1"/>
    </source>
</evidence>
<organism evidence="1 2">
    <name type="scientific">Malus domestica</name>
    <name type="common">Apple</name>
    <name type="synonym">Pyrus malus</name>
    <dbReference type="NCBI Taxonomy" id="3750"/>
    <lineage>
        <taxon>Eukaryota</taxon>
        <taxon>Viridiplantae</taxon>
        <taxon>Streptophyta</taxon>
        <taxon>Embryophyta</taxon>
        <taxon>Tracheophyta</taxon>
        <taxon>Spermatophyta</taxon>
        <taxon>Magnoliopsida</taxon>
        <taxon>eudicotyledons</taxon>
        <taxon>Gunneridae</taxon>
        <taxon>Pentapetalae</taxon>
        <taxon>rosids</taxon>
        <taxon>fabids</taxon>
        <taxon>Rosales</taxon>
        <taxon>Rosaceae</taxon>
        <taxon>Amygdaloideae</taxon>
        <taxon>Maleae</taxon>
        <taxon>Malus</taxon>
    </lineage>
</organism>
<dbReference type="EMBL" id="RDQH01000332">
    <property type="protein sequence ID" value="RXH95795.1"/>
    <property type="molecule type" value="Genomic_DNA"/>
</dbReference>
<sequence>MITHAMDASNIESLILSQTIKMLNSEINQKNNNALNTEMLKMQTKTTTNTLKINDYLKQIGSLKKKLQETQSNAAKMKPSQIP</sequence>
<gene>
    <name evidence="1" type="ORF">DVH24_008295</name>
</gene>
<dbReference type="Proteomes" id="UP000290289">
    <property type="component" value="Chromosome 6"/>
</dbReference>
<comment type="caution">
    <text evidence="1">The sequence shown here is derived from an EMBL/GenBank/DDBJ whole genome shotgun (WGS) entry which is preliminary data.</text>
</comment>
<protein>
    <submittedName>
        <fullName evidence="1">Uncharacterized protein</fullName>
    </submittedName>
</protein>
<dbReference type="AlphaFoldDB" id="A0A498JL64"/>
<keyword evidence="2" id="KW-1185">Reference proteome</keyword>